<evidence type="ECO:0000313" key="3">
    <source>
        <dbReference type="Proteomes" id="UP000638462"/>
    </source>
</evidence>
<proteinExistence type="predicted"/>
<accession>A0ABQ1UDJ5</accession>
<reference evidence="3" key="1">
    <citation type="journal article" date="2019" name="Int. J. Syst. Evol. Microbiol.">
        <title>The Global Catalogue of Microorganisms (GCM) 10K type strain sequencing project: providing services to taxonomists for standard genome sequencing and annotation.</title>
        <authorList>
            <consortium name="The Broad Institute Genomics Platform"/>
            <consortium name="The Broad Institute Genome Sequencing Center for Infectious Disease"/>
            <person name="Wu L."/>
            <person name="Ma J."/>
        </authorList>
    </citation>
    <scope>NUCLEOTIDE SEQUENCE [LARGE SCALE GENOMIC DNA]</scope>
    <source>
        <strain evidence="3">CGMCC 1.15394</strain>
    </source>
</reference>
<feature type="transmembrane region" description="Helical" evidence="1">
    <location>
        <begin position="43"/>
        <end position="62"/>
    </location>
</feature>
<protein>
    <submittedName>
        <fullName evidence="2">Uncharacterized protein</fullName>
    </submittedName>
</protein>
<feature type="transmembrane region" description="Helical" evidence="1">
    <location>
        <begin position="12"/>
        <end position="31"/>
    </location>
</feature>
<evidence type="ECO:0000256" key="1">
    <source>
        <dbReference type="SAM" id="Phobius"/>
    </source>
</evidence>
<evidence type="ECO:0000313" key="2">
    <source>
        <dbReference type="EMBL" id="GGF14720.1"/>
    </source>
</evidence>
<name>A0ABQ1UDJ5_9GAMM</name>
<keyword evidence="1" id="KW-0812">Transmembrane</keyword>
<organism evidence="2 3">
    <name type="scientific">Pseudoalteromonas gelatinilytica</name>
    <dbReference type="NCBI Taxonomy" id="1703256"/>
    <lineage>
        <taxon>Bacteria</taxon>
        <taxon>Pseudomonadati</taxon>
        <taxon>Pseudomonadota</taxon>
        <taxon>Gammaproteobacteria</taxon>
        <taxon>Alteromonadales</taxon>
        <taxon>Pseudoalteromonadaceae</taxon>
        <taxon>Pseudoalteromonas</taxon>
    </lineage>
</organism>
<keyword evidence="1" id="KW-1133">Transmembrane helix</keyword>
<dbReference type="Proteomes" id="UP000638462">
    <property type="component" value="Unassembled WGS sequence"/>
</dbReference>
<keyword evidence="3" id="KW-1185">Reference proteome</keyword>
<sequence length="150" mass="17433">MNFKFKKNWLTPMFVITLLFSLVSLVSIYYFHDTESIKIKAALFVSPIFYLCAVYYFSYLVITPNEIVIEGNKINIDGKTHSLGGNSKCYVYFDKPIRASEVLQAEFEILLENEKPITTSCFYDFDFDESDFITRYADNEAVFAHSKVFD</sequence>
<comment type="caution">
    <text evidence="2">The sequence shown here is derived from an EMBL/GenBank/DDBJ whole genome shotgun (WGS) entry which is preliminary data.</text>
</comment>
<dbReference type="EMBL" id="BMIT01000037">
    <property type="protein sequence ID" value="GGF14720.1"/>
    <property type="molecule type" value="Genomic_DNA"/>
</dbReference>
<keyword evidence="1" id="KW-0472">Membrane</keyword>
<gene>
    <name evidence="2" type="ORF">GCM10008027_44390</name>
</gene>